<dbReference type="OrthoDB" id="3194844at2"/>
<dbReference type="Proteomes" id="UP000002247">
    <property type="component" value="Chromosome"/>
</dbReference>
<evidence type="ECO:0000313" key="1">
    <source>
        <dbReference type="EMBL" id="ADG96558.1"/>
    </source>
</evidence>
<dbReference type="InterPro" id="IPR057369">
    <property type="entry name" value="VG15"/>
</dbReference>
<dbReference type="AlphaFoldDB" id="D6Z9N1"/>
<dbReference type="RefSeq" id="WP_013137014.1">
    <property type="nucleotide sequence ID" value="NC_014168.1"/>
</dbReference>
<keyword evidence="2" id="KW-1185">Reference proteome</keyword>
<proteinExistence type="predicted"/>
<dbReference type="KEGG" id="srt:Srot_0065"/>
<accession>D6Z9N1</accession>
<protein>
    <recommendedName>
        <fullName evidence="3">MuF-like minor capsid protein</fullName>
    </recommendedName>
</protein>
<sequence length="227" mass="24108">MPLASDAEQMRASLVGLSGMLEDEARSLAADDSGSLAGSAAKAWIGSRLAVGIGGLIEEYAGAAQAVAADFYDLARGALALPGRFTAFVPDPGTFGPDALTGWAASEATSFTAFESLVVGGASRRVMNAARDTTMANALADPQCRGWMRIGAGECDFCRMLIARGDVYTSESVRFKSHDHCKCQAAPVWDESNVVELREKYVPSARFKTEAARRRNNEAVRAYLSAQ</sequence>
<reference evidence="1 2" key="1">
    <citation type="journal article" date="2010" name="Stand. Genomic Sci.">
        <title>Complete genome sequence of Segniliparus rotundus type strain (CDC 1076).</title>
        <authorList>
            <person name="Sikorski J."/>
            <person name="Lapidus A."/>
            <person name="Copeland A."/>
            <person name="Misra M."/>
            <person name="Glavina Del Rio T."/>
            <person name="Nolan M."/>
            <person name="Lucas S."/>
            <person name="Chen F."/>
            <person name="Tice H."/>
            <person name="Cheng J.F."/>
            <person name="Jando M."/>
            <person name="Schneider S."/>
            <person name="Bruce D."/>
            <person name="Goodwin L."/>
            <person name="Pitluck S."/>
            <person name="Liolios K."/>
            <person name="Mikhailova N."/>
            <person name="Pati A."/>
            <person name="Ivanova N."/>
            <person name="Mavromatis K."/>
            <person name="Chen A."/>
            <person name="Palaniappan K."/>
            <person name="Chertkov O."/>
            <person name="Land M."/>
            <person name="Hauser L."/>
            <person name="Chang Y.J."/>
            <person name="Jeffries C.D."/>
            <person name="Brettin T."/>
            <person name="Detter J.C."/>
            <person name="Han C."/>
            <person name="Rohde M."/>
            <person name="Goker M."/>
            <person name="Bristow J."/>
            <person name="Eisen J.A."/>
            <person name="Markowitz V."/>
            <person name="Hugenholtz P."/>
            <person name="Kyrpides N.C."/>
            <person name="Klenk H.P."/>
        </authorList>
    </citation>
    <scope>NUCLEOTIDE SEQUENCE [LARGE SCALE GENOMIC DNA]</scope>
    <source>
        <strain evidence="2">ATCC BAA-972 / CDC 1076 / CIP 108378 / DSM 44985 / JCM 13578</strain>
    </source>
</reference>
<dbReference type="HOGENOM" id="CLU_1219036_0_0_11"/>
<dbReference type="EMBL" id="CP001958">
    <property type="protein sequence ID" value="ADG96558.1"/>
    <property type="molecule type" value="Genomic_DNA"/>
</dbReference>
<name>D6Z9N1_SEGRD</name>
<dbReference type="Pfam" id="PF25310">
    <property type="entry name" value="VG15"/>
    <property type="match status" value="1"/>
</dbReference>
<evidence type="ECO:0008006" key="3">
    <source>
        <dbReference type="Google" id="ProtNLM"/>
    </source>
</evidence>
<dbReference type="STRING" id="640132.Srot_0065"/>
<gene>
    <name evidence="1" type="ordered locus">Srot_0065</name>
</gene>
<evidence type="ECO:0000313" key="2">
    <source>
        <dbReference type="Proteomes" id="UP000002247"/>
    </source>
</evidence>
<organism evidence="1 2">
    <name type="scientific">Segniliparus rotundus (strain ATCC BAA-972 / CDC 1076 / CIP 108378 / DSM 44985 / JCM 13578)</name>
    <dbReference type="NCBI Taxonomy" id="640132"/>
    <lineage>
        <taxon>Bacteria</taxon>
        <taxon>Bacillati</taxon>
        <taxon>Actinomycetota</taxon>
        <taxon>Actinomycetes</taxon>
        <taxon>Mycobacteriales</taxon>
        <taxon>Segniliparaceae</taxon>
        <taxon>Segniliparus</taxon>
    </lineage>
</organism>